<dbReference type="PANTHER" id="PTHR23021:SF11">
    <property type="entry name" value="SERPENTINE RECEPTOR, CLASS T"/>
    <property type="match status" value="1"/>
</dbReference>
<reference evidence="2" key="1">
    <citation type="journal article" date="2013" name="Genetics">
        <title>The draft genome and transcriptome of Panagrellus redivivus are shaped by the harsh demands of a free-living lifestyle.</title>
        <authorList>
            <person name="Srinivasan J."/>
            <person name="Dillman A.R."/>
            <person name="Macchietto M.G."/>
            <person name="Heikkinen L."/>
            <person name="Lakso M."/>
            <person name="Fracchia K.M."/>
            <person name="Antoshechkin I."/>
            <person name="Mortazavi A."/>
            <person name="Wong G."/>
            <person name="Sternberg P.W."/>
        </authorList>
    </citation>
    <scope>NUCLEOTIDE SEQUENCE [LARGE SCALE GENOMIC DNA]</scope>
    <source>
        <strain evidence="2">MT8872</strain>
    </source>
</reference>
<organism evidence="2 3">
    <name type="scientific">Panagrellus redivivus</name>
    <name type="common">Microworm</name>
    <dbReference type="NCBI Taxonomy" id="6233"/>
    <lineage>
        <taxon>Eukaryota</taxon>
        <taxon>Metazoa</taxon>
        <taxon>Ecdysozoa</taxon>
        <taxon>Nematoda</taxon>
        <taxon>Chromadorea</taxon>
        <taxon>Rhabditida</taxon>
        <taxon>Tylenchina</taxon>
        <taxon>Panagrolaimomorpha</taxon>
        <taxon>Panagrolaimoidea</taxon>
        <taxon>Panagrolaimidae</taxon>
        <taxon>Panagrellus</taxon>
    </lineage>
</organism>
<feature type="transmembrane region" description="Helical" evidence="1">
    <location>
        <begin position="272"/>
        <end position="291"/>
    </location>
</feature>
<feature type="transmembrane region" description="Helical" evidence="1">
    <location>
        <begin position="106"/>
        <end position="129"/>
    </location>
</feature>
<dbReference type="SUPFAM" id="SSF81321">
    <property type="entry name" value="Family A G protein-coupled receptor-like"/>
    <property type="match status" value="1"/>
</dbReference>
<evidence type="ECO:0000313" key="3">
    <source>
        <dbReference type="WBParaSite" id="Pan_g19558.t1"/>
    </source>
</evidence>
<feature type="transmembrane region" description="Helical" evidence="1">
    <location>
        <begin position="150"/>
        <end position="169"/>
    </location>
</feature>
<sequence>MEAFFFDEAKYQLLYNCSFYDYDSIPAESRAHPIVGSIFVATAVFFIIIYIPCLLVFLHKEYRQQPCYQLMFILGINDIALLLFSGVLTGIYGIFGTVYCQYPKTIYFLGSGGVSLWCAQCITLVILALNRCLEMGNRHWADILFGKGRVLHWMFLSIAYFNIVCWWTAPGIFNPFRMAWLFNPHDVYYADPEVRYYNGVQFYNNIAMIIVMTTIYSTFLYILYKRSSVTQNLKHAKLSFIQVFAICLATVIICLAYVIIQYVTLPVELGYLTQFIWICNSGFPAIIYLTLNPTLRHHVFMVVNRKRYLASHKSTITPAVTPSVF</sequence>
<keyword evidence="1" id="KW-0812">Transmembrane</keyword>
<proteinExistence type="predicted"/>
<reference evidence="3" key="2">
    <citation type="submission" date="2020-10" db="UniProtKB">
        <authorList>
            <consortium name="WormBaseParasite"/>
        </authorList>
    </citation>
    <scope>IDENTIFICATION</scope>
</reference>
<feature type="transmembrane region" description="Helical" evidence="1">
    <location>
        <begin position="202"/>
        <end position="224"/>
    </location>
</feature>
<dbReference type="Proteomes" id="UP000492821">
    <property type="component" value="Unassembled WGS sequence"/>
</dbReference>
<feature type="transmembrane region" description="Helical" evidence="1">
    <location>
        <begin position="236"/>
        <end position="260"/>
    </location>
</feature>
<evidence type="ECO:0000256" key="1">
    <source>
        <dbReference type="SAM" id="Phobius"/>
    </source>
</evidence>
<dbReference type="Pfam" id="PF10321">
    <property type="entry name" value="7TM_GPCR_Srt"/>
    <property type="match status" value="1"/>
</dbReference>
<dbReference type="AlphaFoldDB" id="A0A7E4VCZ1"/>
<dbReference type="WBParaSite" id="Pan_g19558.t1">
    <property type="protein sequence ID" value="Pan_g19558.t1"/>
    <property type="gene ID" value="Pan_g19558"/>
</dbReference>
<accession>A0A7E4VCZ1</accession>
<evidence type="ECO:0000313" key="2">
    <source>
        <dbReference type="Proteomes" id="UP000492821"/>
    </source>
</evidence>
<dbReference type="InterPro" id="IPR019425">
    <property type="entry name" value="7TM_GPCR_serpentine_rcpt_Srt"/>
</dbReference>
<name>A0A7E4VCZ1_PANRE</name>
<protein>
    <submittedName>
        <fullName evidence="3">Serpentine Receptor, class T</fullName>
    </submittedName>
</protein>
<feature type="transmembrane region" description="Helical" evidence="1">
    <location>
        <begin position="70"/>
        <end position="94"/>
    </location>
</feature>
<feature type="transmembrane region" description="Helical" evidence="1">
    <location>
        <begin position="34"/>
        <end position="58"/>
    </location>
</feature>
<dbReference type="Gene3D" id="1.20.1070.10">
    <property type="entry name" value="Rhodopsin 7-helix transmembrane proteins"/>
    <property type="match status" value="1"/>
</dbReference>
<dbReference type="PANTHER" id="PTHR23021">
    <property type="entry name" value="SERPENTINE RECEPTOR, CLASS T"/>
    <property type="match status" value="1"/>
</dbReference>
<keyword evidence="1" id="KW-0472">Membrane</keyword>
<keyword evidence="2" id="KW-1185">Reference proteome</keyword>
<keyword evidence="1" id="KW-1133">Transmembrane helix</keyword>